<comment type="caution">
    <text evidence="5">The sequence shown here is derived from an EMBL/GenBank/DDBJ whole genome shotgun (WGS) entry which is preliminary data.</text>
</comment>
<dbReference type="Pfam" id="PF00823">
    <property type="entry name" value="PPE"/>
    <property type="match status" value="1"/>
</dbReference>
<organism evidence="5 6">
    <name type="scientific">Mycolicibacterium insubricum</name>
    <dbReference type="NCBI Taxonomy" id="444597"/>
    <lineage>
        <taxon>Bacteria</taxon>
        <taxon>Bacillati</taxon>
        <taxon>Actinomycetota</taxon>
        <taxon>Actinomycetes</taxon>
        <taxon>Mycobacteriales</taxon>
        <taxon>Mycobacteriaceae</taxon>
        <taxon>Mycolicibacterium</taxon>
    </lineage>
</organism>
<reference evidence="5 6" key="1">
    <citation type="submission" date="2016-12" db="EMBL/GenBank/DDBJ databases">
        <title>The new phylogeny of genus Mycobacterium.</title>
        <authorList>
            <person name="Tortoli E."/>
            <person name="Trovato A."/>
            <person name="Cirillo D.M."/>
        </authorList>
    </citation>
    <scope>NUCLEOTIDE SEQUENCE [LARGE SCALE GENOMIC DNA]</scope>
    <source>
        <strain evidence="5 6">DSM 45130</strain>
    </source>
</reference>
<sequence length="510" mass="50736">MTIWLAAPPEVHSALLSAGPGAGALLAAAGAWATLGSQYADAAAELAAILTTVTAGAWQGPSAEQYVAAHGPYLAWLQQAAVDAVATAVAQDSAAGAYAGALATMPSLAELAVNHVVHAVLIGTNFLGINTIPIALNEADYVRMWIQAATTMAVYQGVTDGALAATPQTPAAPPVLAPVAGESAVALTAASDAGAAAQAADSGSSLDLAKIITDFLESYLSTAPGGADTLEFLRNPTAFVQAFLTDFAANPLLALVTWGPTIFLISYNFWGWPLWWTLYGMLMAAPLLLATALGMIGLAGLAPVNADVPADTPGDTPAPGQPVRPAPDRLTPVAGLTAPTAPAAGTAATGSAAAPVSATPATPAVSAVLAYAVATAAPDDRNGPTLTDRDDASAPAAGEPVAAPAAAAALQVARRRARRRRGAAMAERGHRDEYLTMDDGPPPTATPAVGTTATGSFAADPAATARAGRHGAGTLGASTAAGLTELPGDEYGSDVRMPLLPGGWNAADSA</sequence>
<keyword evidence="3" id="KW-0472">Membrane</keyword>
<gene>
    <name evidence="5" type="ORF">BST26_14285</name>
</gene>
<feature type="compositionally biased region" description="Low complexity" evidence="2">
    <location>
        <begin position="330"/>
        <end position="346"/>
    </location>
</feature>
<dbReference type="AlphaFoldDB" id="A0A1X0D869"/>
<dbReference type="PANTHER" id="PTHR46766">
    <property type="entry name" value="GLUTAMINE-RICH PROTEIN 2"/>
    <property type="match status" value="1"/>
</dbReference>
<dbReference type="SUPFAM" id="SSF140459">
    <property type="entry name" value="PE/PPE dimer-like"/>
    <property type="match status" value="1"/>
</dbReference>
<feature type="compositionally biased region" description="Basic residues" evidence="2">
    <location>
        <begin position="413"/>
        <end position="422"/>
    </location>
</feature>
<comment type="similarity">
    <text evidence="1">Belongs to the mycobacterial PPE family.</text>
</comment>
<evidence type="ECO:0000256" key="2">
    <source>
        <dbReference type="SAM" id="MobiDB-lite"/>
    </source>
</evidence>
<keyword evidence="6" id="KW-1185">Reference proteome</keyword>
<evidence type="ECO:0000256" key="3">
    <source>
        <dbReference type="SAM" id="Phobius"/>
    </source>
</evidence>
<dbReference type="STRING" id="444597.BST26_14285"/>
<keyword evidence="3" id="KW-0812">Transmembrane</keyword>
<feature type="compositionally biased region" description="Basic and acidic residues" evidence="2">
    <location>
        <begin position="378"/>
        <end position="392"/>
    </location>
</feature>
<dbReference type="RefSeq" id="WP_083031823.1">
    <property type="nucleotide sequence ID" value="NZ_AP022618.1"/>
</dbReference>
<dbReference type="InterPro" id="IPR000030">
    <property type="entry name" value="PPE_dom"/>
</dbReference>
<dbReference type="GO" id="GO:0052572">
    <property type="term" value="P:response to host immune response"/>
    <property type="evidence" value="ECO:0007669"/>
    <property type="project" value="TreeGrafter"/>
</dbReference>
<evidence type="ECO:0000313" key="5">
    <source>
        <dbReference type="EMBL" id="ORA68604.1"/>
    </source>
</evidence>
<name>A0A1X0D869_9MYCO</name>
<accession>A0A1X0D869</accession>
<proteinExistence type="inferred from homology"/>
<evidence type="ECO:0000259" key="4">
    <source>
        <dbReference type="Pfam" id="PF00823"/>
    </source>
</evidence>
<feature type="region of interest" description="Disordered" evidence="2">
    <location>
        <begin position="309"/>
        <end position="346"/>
    </location>
</feature>
<dbReference type="PANTHER" id="PTHR46766:SF1">
    <property type="entry name" value="GLUTAMINE-RICH PROTEIN 2"/>
    <property type="match status" value="1"/>
</dbReference>
<dbReference type="Gene3D" id="1.20.1260.20">
    <property type="entry name" value="PPE superfamily"/>
    <property type="match status" value="1"/>
</dbReference>
<feature type="transmembrane region" description="Helical" evidence="3">
    <location>
        <begin position="252"/>
        <end position="270"/>
    </location>
</feature>
<evidence type="ECO:0000256" key="1">
    <source>
        <dbReference type="ARBA" id="ARBA00010652"/>
    </source>
</evidence>
<feature type="transmembrane region" description="Helical" evidence="3">
    <location>
        <begin position="276"/>
        <end position="301"/>
    </location>
</feature>
<evidence type="ECO:0000313" key="6">
    <source>
        <dbReference type="Proteomes" id="UP000192801"/>
    </source>
</evidence>
<dbReference type="EMBL" id="MVHS01000035">
    <property type="protein sequence ID" value="ORA68604.1"/>
    <property type="molecule type" value="Genomic_DNA"/>
</dbReference>
<feature type="region of interest" description="Disordered" evidence="2">
    <location>
        <begin position="378"/>
        <end position="447"/>
    </location>
</feature>
<protein>
    <recommendedName>
        <fullName evidence="4">PPE domain-containing protein</fullName>
    </recommendedName>
</protein>
<dbReference type="InterPro" id="IPR038332">
    <property type="entry name" value="PPE_sf"/>
</dbReference>
<feature type="domain" description="PPE" evidence="4">
    <location>
        <begin position="4"/>
        <end position="166"/>
    </location>
</feature>
<dbReference type="Proteomes" id="UP000192801">
    <property type="component" value="Unassembled WGS sequence"/>
</dbReference>
<keyword evidence="3" id="KW-1133">Transmembrane helix</keyword>
<dbReference type="OrthoDB" id="4753487at2"/>
<feature type="compositionally biased region" description="Low complexity" evidence="2">
    <location>
        <begin position="393"/>
        <end position="412"/>
    </location>
</feature>